<comment type="catalytic activity">
    <reaction evidence="6">
        <text>cytidine(1402) in 16S rRNA + S-adenosyl-L-methionine = N(4)-methylcytidine(1402) in 16S rRNA + S-adenosyl-L-homocysteine + H(+)</text>
        <dbReference type="Rhea" id="RHEA:42928"/>
        <dbReference type="Rhea" id="RHEA-COMP:10286"/>
        <dbReference type="Rhea" id="RHEA-COMP:10287"/>
        <dbReference type="ChEBI" id="CHEBI:15378"/>
        <dbReference type="ChEBI" id="CHEBI:57856"/>
        <dbReference type="ChEBI" id="CHEBI:59789"/>
        <dbReference type="ChEBI" id="CHEBI:74506"/>
        <dbReference type="ChEBI" id="CHEBI:82748"/>
        <dbReference type="EC" id="2.1.1.199"/>
    </reaction>
</comment>
<feature type="binding site" evidence="6">
    <location>
        <position position="77"/>
    </location>
    <ligand>
        <name>S-adenosyl-L-methionine</name>
        <dbReference type="ChEBI" id="CHEBI:59789"/>
    </ligand>
</feature>
<dbReference type="SUPFAM" id="SSF81799">
    <property type="entry name" value="Putative methyltransferase TM0872, insert domain"/>
    <property type="match status" value="1"/>
</dbReference>
<keyword evidence="5 6" id="KW-0949">S-adenosyl-L-methionine</keyword>
<dbReference type="Gene3D" id="1.10.150.170">
    <property type="entry name" value="Putative methyltransferase TM0872, insert domain"/>
    <property type="match status" value="1"/>
</dbReference>
<protein>
    <recommendedName>
        <fullName evidence="6">Ribosomal RNA small subunit methyltransferase H</fullName>
        <ecNumber evidence="6">2.1.1.199</ecNumber>
    </recommendedName>
    <alternativeName>
        <fullName evidence="6">16S rRNA m(4)C1402 methyltransferase</fullName>
    </alternativeName>
    <alternativeName>
        <fullName evidence="6">rRNA (cytosine-N(4)-)-methyltransferase RsmH</fullName>
    </alternativeName>
</protein>
<keyword evidence="3 6" id="KW-0489">Methyltransferase</keyword>
<keyword evidence="4 6" id="KW-0808">Transferase</keyword>
<name>A0A2M7IPQ2_9BACT</name>
<feature type="binding site" evidence="6">
    <location>
        <position position="98"/>
    </location>
    <ligand>
        <name>S-adenosyl-L-methionine</name>
        <dbReference type="ChEBI" id="CHEBI:59789"/>
    </ligand>
</feature>
<feature type="binding site" evidence="6">
    <location>
        <begin position="31"/>
        <end position="33"/>
    </location>
    <ligand>
        <name>S-adenosyl-L-methionine</name>
        <dbReference type="ChEBI" id="CHEBI:59789"/>
    </ligand>
</feature>
<evidence type="ECO:0000256" key="3">
    <source>
        <dbReference type="ARBA" id="ARBA00022603"/>
    </source>
</evidence>
<feature type="binding site" evidence="6">
    <location>
        <position position="51"/>
    </location>
    <ligand>
        <name>S-adenosyl-L-methionine</name>
        <dbReference type="ChEBI" id="CHEBI:59789"/>
    </ligand>
</feature>
<evidence type="ECO:0000256" key="6">
    <source>
        <dbReference type="HAMAP-Rule" id="MF_01007"/>
    </source>
</evidence>
<dbReference type="Gene3D" id="3.40.50.150">
    <property type="entry name" value="Vaccinia Virus protein VP39"/>
    <property type="match status" value="1"/>
</dbReference>
<dbReference type="PIRSF" id="PIRSF004486">
    <property type="entry name" value="MraW"/>
    <property type="match status" value="1"/>
</dbReference>
<dbReference type="GO" id="GO:0005737">
    <property type="term" value="C:cytoplasm"/>
    <property type="evidence" value="ECO:0007669"/>
    <property type="project" value="UniProtKB-SubCell"/>
</dbReference>
<dbReference type="NCBIfam" id="TIGR00006">
    <property type="entry name" value="16S rRNA (cytosine(1402)-N(4))-methyltransferase RsmH"/>
    <property type="match status" value="1"/>
</dbReference>
<evidence type="ECO:0000313" key="8">
    <source>
        <dbReference type="Proteomes" id="UP000230837"/>
    </source>
</evidence>
<dbReference type="Proteomes" id="UP000230837">
    <property type="component" value="Unassembled WGS sequence"/>
</dbReference>
<accession>A0A2M7IPQ2</accession>
<evidence type="ECO:0000256" key="5">
    <source>
        <dbReference type="ARBA" id="ARBA00022691"/>
    </source>
</evidence>
<dbReference type="EMBL" id="PFHR01000023">
    <property type="protein sequence ID" value="PIW97293.1"/>
    <property type="molecule type" value="Genomic_DNA"/>
</dbReference>
<comment type="subcellular location">
    <subcellularLocation>
        <location evidence="6">Cytoplasm</location>
    </subcellularLocation>
</comment>
<sequence>MKHITVLQNEAVAALNLKPASIVIDATLGAGGHAQLILDQLSGAGKFIGIDADPMAIHELTDRLTGKANIKLMNRNFSELLAILQELKITKVDAILADLGWRTDQFIDGNRGFSFTDEKALAMTYGRPEDYLFIASDIVNGWQEEDIANVLYGYGEERYSRRIAKAIVETRVKEKITTAKALADIIARAVPATYRHGKINPATKSFQALRIAVNDEFAVLESFLNQSWRVLASGGRLAVITFHSLEDRIVKHTFRSYTHDQSGVLVNKKPITPTNEELKNNPKARSSKLRIIQKL</sequence>
<comment type="function">
    <text evidence="6">Specifically methylates the N4 position of cytidine in position 1402 (C1402) of 16S rRNA.</text>
</comment>
<gene>
    <name evidence="6" type="primary">rsmH</name>
    <name evidence="7" type="ORF">COZ82_00360</name>
</gene>
<reference evidence="8" key="1">
    <citation type="submission" date="2017-09" db="EMBL/GenBank/DDBJ databases">
        <title>Depth-based differentiation of microbial function through sediment-hosted aquifers and enrichment of novel symbionts in the deep terrestrial subsurface.</title>
        <authorList>
            <person name="Probst A.J."/>
            <person name="Ladd B."/>
            <person name="Jarett J.K."/>
            <person name="Geller-Mcgrath D.E."/>
            <person name="Sieber C.M.K."/>
            <person name="Emerson J.B."/>
            <person name="Anantharaman K."/>
            <person name="Thomas B.C."/>
            <person name="Malmstrom R."/>
            <person name="Stieglmeier M."/>
            <person name="Klingl A."/>
            <person name="Woyke T."/>
            <person name="Ryan C.M."/>
            <person name="Banfield J.F."/>
        </authorList>
    </citation>
    <scope>NUCLEOTIDE SEQUENCE [LARGE SCALE GENOMIC DNA]</scope>
</reference>
<dbReference type="InterPro" id="IPR023397">
    <property type="entry name" value="SAM-dep_MeTrfase_MraW_recog"/>
</dbReference>
<comment type="similarity">
    <text evidence="1 6">Belongs to the methyltransferase superfamily. RsmH family.</text>
</comment>
<evidence type="ECO:0000256" key="4">
    <source>
        <dbReference type="ARBA" id="ARBA00022679"/>
    </source>
</evidence>
<dbReference type="SUPFAM" id="SSF53335">
    <property type="entry name" value="S-adenosyl-L-methionine-dependent methyltransferases"/>
    <property type="match status" value="1"/>
</dbReference>
<feature type="binding site" evidence="6">
    <location>
        <position position="105"/>
    </location>
    <ligand>
        <name>S-adenosyl-L-methionine</name>
        <dbReference type="ChEBI" id="CHEBI:59789"/>
    </ligand>
</feature>
<dbReference type="InterPro" id="IPR002903">
    <property type="entry name" value="RsmH"/>
</dbReference>
<dbReference type="InterPro" id="IPR029063">
    <property type="entry name" value="SAM-dependent_MTases_sf"/>
</dbReference>
<evidence type="ECO:0000256" key="1">
    <source>
        <dbReference type="ARBA" id="ARBA00010396"/>
    </source>
</evidence>
<organism evidence="7 8">
    <name type="scientific">Candidatus Kaiserbacteria bacterium CG_4_8_14_3_um_filter_38_9</name>
    <dbReference type="NCBI Taxonomy" id="1974599"/>
    <lineage>
        <taxon>Bacteria</taxon>
        <taxon>Candidatus Kaiseribacteriota</taxon>
    </lineage>
</organism>
<dbReference type="Pfam" id="PF01795">
    <property type="entry name" value="Methyltransf_5"/>
    <property type="match status" value="1"/>
</dbReference>
<dbReference type="AlphaFoldDB" id="A0A2M7IPQ2"/>
<evidence type="ECO:0000256" key="2">
    <source>
        <dbReference type="ARBA" id="ARBA00022552"/>
    </source>
</evidence>
<dbReference type="PANTHER" id="PTHR11265:SF0">
    <property type="entry name" value="12S RRNA N4-METHYLCYTIDINE METHYLTRANSFERASE"/>
    <property type="match status" value="1"/>
</dbReference>
<keyword evidence="2 6" id="KW-0698">rRNA processing</keyword>
<dbReference type="HAMAP" id="MF_01007">
    <property type="entry name" value="16SrRNA_methyltr_H"/>
    <property type="match status" value="1"/>
</dbReference>
<dbReference type="GO" id="GO:0071424">
    <property type="term" value="F:rRNA (cytosine-N4-)-methyltransferase activity"/>
    <property type="evidence" value="ECO:0007669"/>
    <property type="project" value="UniProtKB-UniRule"/>
</dbReference>
<dbReference type="EC" id="2.1.1.199" evidence="6"/>
<dbReference type="GO" id="GO:0070475">
    <property type="term" value="P:rRNA base methylation"/>
    <property type="evidence" value="ECO:0007669"/>
    <property type="project" value="UniProtKB-UniRule"/>
</dbReference>
<dbReference type="PANTHER" id="PTHR11265">
    <property type="entry name" value="S-ADENOSYL-METHYLTRANSFERASE MRAW"/>
    <property type="match status" value="1"/>
</dbReference>
<comment type="caution">
    <text evidence="7">The sequence shown here is derived from an EMBL/GenBank/DDBJ whole genome shotgun (WGS) entry which is preliminary data.</text>
</comment>
<proteinExistence type="inferred from homology"/>
<evidence type="ECO:0000313" key="7">
    <source>
        <dbReference type="EMBL" id="PIW97293.1"/>
    </source>
</evidence>
<keyword evidence="6" id="KW-0963">Cytoplasm</keyword>